<protein>
    <recommendedName>
        <fullName evidence="3">DUF4241 domain-containing protein</fullName>
    </recommendedName>
</protein>
<keyword evidence="2" id="KW-1185">Reference proteome</keyword>
<dbReference type="Proteomes" id="UP000021369">
    <property type="component" value="Unassembled WGS sequence"/>
</dbReference>
<name>A0A011VZR9_RUMAL</name>
<sequence length="248" mass="27851">MPSEKWFADVEKYQKVLESPVDFNEYFERDAISGVSIVRYPFSTLSVPTGEIIAADPLAYLYDGSESFYIRVPVGEYPAELCIIPEMNGDCARNAAMRVKFSEKRAVRYSLALTGTEDTSELAEFGDGDYWGFPVDAGLGCICDRASERAYVEHLRKLAAIHGDEFNAYYDFMEALFKASYENGPKYQREGGDRLDLVIPDTELHIPICNSGFGDGRYPTYWGFDADGEVCEIVVQFIDIELAYGGEQ</sequence>
<dbReference type="PATRIC" id="fig|1341156.4.peg.489"/>
<dbReference type="OrthoDB" id="9789980at2"/>
<gene>
    <name evidence="1" type="ORF">RASY3_03845</name>
</gene>
<evidence type="ECO:0000313" key="2">
    <source>
        <dbReference type="Proteomes" id="UP000021369"/>
    </source>
</evidence>
<accession>A0A011VZR9</accession>
<evidence type="ECO:0000313" key="1">
    <source>
        <dbReference type="EMBL" id="EXM40831.1"/>
    </source>
</evidence>
<dbReference type="Pfam" id="PF14025">
    <property type="entry name" value="DUF4241"/>
    <property type="match status" value="1"/>
</dbReference>
<proteinExistence type="predicted"/>
<reference evidence="1 2" key="1">
    <citation type="submission" date="2013-06" db="EMBL/GenBank/DDBJ databases">
        <title>Rumen cellulosomics: divergent fiber-degrading strategies revealed by comparative genome-wide analysis of six Ruminococcal strains.</title>
        <authorList>
            <person name="Dassa B."/>
            <person name="Borovok I."/>
            <person name="Lamed R."/>
            <person name="Flint H."/>
            <person name="Yeoman C.J."/>
            <person name="White B."/>
            <person name="Bayer E.A."/>
        </authorList>
    </citation>
    <scope>NUCLEOTIDE SEQUENCE [LARGE SCALE GENOMIC DNA]</scope>
    <source>
        <strain evidence="1 2">SY3</strain>
    </source>
</reference>
<evidence type="ECO:0008006" key="3">
    <source>
        <dbReference type="Google" id="ProtNLM"/>
    </source>
</evidence>
<dbReference type="AlphaFoldDB" id="A0A011VZR9"/>
<comment type="caution">
    <text evidence="1">The sequence shown here is derived from an EMBL/GenBank/DDBJ whole genome shotgun (WGS) entry which is preliminary data.</text>
</comment>
<organism evidence="1 2">
    <name type="scientific">Ruminococcus albus SY3</name>
    <dbReference type="NCBI Taxonomy" id="1341156"/>
    <lineage>
        <taxon>Bacteria</taxon>
        <taxon>Bacillati</taxon>
        <taxon>Bacillota</taxon>
        <taxon>Clostridia</taxon>
        <taxon>Eubacteriales</taxon>
        <taxon>Oscillospiraceae</taxon>
        <taxon>Ruminococcus</taxon>
    </lineage>
</organism>
<dbReference type="InterPro" id="IPR025335">
    <property type="entry name" value="DUF4241"/>
</dbReference>
<dbReference type="EMBL" id="JEOB01000001">
    <property type="protein sequence ID" value="EXM40831.1"/>
    <property type="molecule type" value="Genomic_DNA"/>
</dbReference>
<dbReference type="RefSeq" id="WP_037285192.1">
    <property type="nucleotide sequence ID" value="NZ_JEOB01000001.1"/>
</dbReference>